<dbReference type="GO" id="GO:0003677">
    <property type="term" value="F:DNA binding"/>
    <property type="evidence" value="ECO:0007669"/>
    <property type="project" value="UniProtKB-UniRule"/>
</dbReference>
<dbReference type="SUPFAM" id="SSF47807">
    <property type="entry name" value="5' to 3' exonuclease, C-terminal subdomain"/>
    <property type="match status" value="1"/>
</dbReference>
<dbReference type="InterPro" id="IPR036279">
    <property type="entry name" value="5-3_exonuclease_C_sf"/>
</dbReference>
<accession>A0A1B9F893</accession>
<reference evidence="20 21" key="1">
    <citation type="submission" date="2016-06" db="EMBL/GenBank/DDBJ databases">
        <title>Respiratory ammonification of nitrate coupled to the oxidation of elemental sulfur in deep-sea autotrophic thermophilic bacteria.</title>
        <authorList>
            <person name="Slobodkina G.B."/>
            <person name="Mardanov A.V."/>
            <person name="Ravin N.V."/>
            <person name="Frolova A.A."/>
            <person name="Viryasiv M.B."/>
            <person name="Chernyh N.A."/>
            <person name="Bonch-Osmolovskaya E.A."/>
            <person name="Slobodkin A.I."/>
        </authorList>
    </citation>
    <scope>NUCLEOTIDE SEQUENCE [LARGE SCALE GENOMIC DNA]</scope>
    <source>
        <strain evidence="20 21">S69</strain>
    </source>
</reference>
<dbReference type="AlphaFoldDB" id="A0A1B9F893"/>
<comment type="function">
    <text evidence="16">In addition to polymerase activity, this DNA polymerase exhibits 3'-5' and 5'-3' exonuclease activity.</text>
</comment>
<dbReference type="SMART" id="SM00475">
    <property type="entry name" value="53EXOc"/>
    <property type="match status" value="1"/>
</dbReference>
<dbReference type="InterPro" id="IPR029060">
    <property type="entry name" value="PIN-like_dom_sf"/>
</dbReference>
<dbReference type="InterPro" id="IPR036397">
    <property type="entry name" value="RNaseH_sf"/>
</dbReference>
<evidence type="ECO:0000256" key="7">
    <source>
        <dbReference type="ARBA" id="ARBA00022722"/>
    </source>
</evidence>
<dbReference type="CDD" id="cd08637">
    <property type="entry name" value="DNA_pol_A_pol_I_C"/>
    <property type="match status" value="1"/>
</dbReference>
<dbReference type="Gene3D" id="1.10.150.20">
    <property type="entry name" value="5' to 3' exonuclease, C-terminal subdomain"/>
    <property type="match status" value="2"/>
</dbReference>
<evidence type="ECO:0000256" key="8">
    <source>
        <dbReference type="ARBA" id="ARBA00022763"/>
    </source>
</evidence>
<keyword evidence="5 16" id="KW-0548">Nucleotidyltransferase</keyword>
<dbReference type="NCBIfam" id="TIGR00593">
    <property type="entry name" value="pola"/>
    <property type="match status" value="1"/>
</dbReference>
<dbReference type="Gene3D" id="3.30.70.370">
    <property type="match status" value="1"/>
</dbReference>
<dbReference type="FunFam" id="1.10.150.20:FF:000003">
    <property type="entry name" value="DNA polymerase I"/>
    <property type="match status" value="1"/>
</dbReference>
<dbReference type="SMART" id="SM00482">
    <property type="entry name" value="POLAc"/>
    <property type="match status" value="1"/>
</dbReference>
<protein>
    <recommendedName>
        <fullName evidence="3 15">DNA polymerase I</fullName>
        <ecNumber evidence="2 15">2.7.7.7</ecNumber>
    </recommendedName>
</protein>
<keyword evidence="4 16" id="KW-0808">Transferase</keyword>
<dbReference type="GO" id="GO:0006261">
    <property type="term" value="P:DNA-templated DNA replication"/>
    <property type="evidence" value="ECO:0007669"/>
    <property type="project" value="UniProtKB-UniRule"/>
</dbReference>
<dbReference type="GO" id="GO:0006302">
    <property type="term" value="P:double-strand break repair"/>
    <property type="evidence" value="ECO:0007669"/>
    <property type="project" value="TreeGrafter"/>
</dbReference>
<dbReference type="InterPro" id="IPR008918">
    <property type="entry name" value="HhH2"/>
</dbReference>
<keyword evidence="13 16" id="KW-0234">DNA repair</keyword>
<dbReference type="FunFam" id="1.10.150.20:FF:000002">
    <property type="entry name" value="DNA polymerase I"/>
    <property type="match status" value="1"/>
</dbReference>
<comment type="similarity">
    <text evidence="1 16">Belongs to the DNA polymerase type-A family.</text>
</comment>
<evidence type="ECO:0000259" key="18">
    <source>
        <dbReference type="SMART" id="SM00475"/>
    </source>
</evidence>
<dbReference type="Proteomes" id="UP000093080">
    <property type="component" value="Unassembled WGS sequence"/>
</dbReference>
<comment type="caution">
    <text evidence="20">The sequence shown here is derived from an EMBL/GenBank/DDBJ whole genome shotgun (WGS) entry which is preliminary data.</text>
</comment>
<evidence type="ECO:0000256" key="13">
    <source>
        <dbReference type="ARBA" id="ARBA00023204"/>
    </source>
</evidence>
<dbReference type="PANTHER" id="PTHR10133">
    <property type="entry name" value="DNA POLYMERASE I"/>
    <property type="match status" value="1"/>
</dbReference>
<keyword evidence="12 16" id="KW-0238">DNA-binding</keyword>
<evidence type="ECO:0000256" key="14">
    <source>
        <dbReference type="ARBA" id="ARBA00049244"/>
    </source>
</evidence>
<dbReference type="InterPro" id="IPR018320">
    <property type="entry name" value="DNA_polymerase_1"/>
</dbReference>
<evidence type="ECO:0000256" key="12">
    <source>
        <dbReference type="ARBA" id="ARBA00023125"/>
    </source>
</evidence>
<dbReference type="Gene3D" id="3.40.50.1010">
    <property type="entry name" value="5'-nuclease"/>
    <property type="match status" value="1"/>
</dbReference>
<evidence type="ECO:0000256" key="9">
    <source>
        <dbReference type="ARBA" id="ARBA00022801"/>
    </source>
</evidence>
<evidence type="ECO:0000313" key="21">
    <source>
        <dbReference type="Proteomes" id="UP000093080"/>
    </source>
</evidence>
<keyword evidence="9 16" id="KW-0378">Hydrolase</keyword>
<dbReference type="FunFam" id="1.20.1060.10:FF:000001">
    <property type="entry name" value="DNA polymerase I"/>
    <property type="match status" value="1"/>
</dbReference>
<dbReference type="SUPFAM" id="SSF56672">
    <property type="entry name" value="DNA/RNA polymerases"/>
    <property type="match status" value="1"/>
</dbReference>
<evidence type="ECO:0000313" key="20">
    <source>
        <dbReference type="EMBL" id="OCC16074.1"/>
    </source>
</evidence>
<evidence type="ECO:0000256" key="11">
    <source>
        <dbReference type="ARBA" id="ARBA00022932"/>
    </source>
</evidence>
<comment type="catalytic activity">
    <reaction evidence="14 16">
        <text>DNA(n) + a 2'-deoxyribonucleoside 5'-triphosphate = DNA(n+1) + diphosphate</text>
        <dbReference type="Rhea" id="RHEA:22508"/>
        <dbReference type="Rhea" id="RHEA-COMP:17339"/>
        <dbReference type="Rhea" id="RHEA-COMP:17340"/>
        <dbReference type="ChEBI" id="CHEBI:33019"/>
        <dbReference type="ChEBI" id="CHEBI:61560"/>
        <dbReference type="ChEBI" id="CHEBI:173112"/>
        <dbReference type="EC" id="2.7.7.7"/>
    </reaction>
</comment>
<dbReference type="STRING" id="1156395.DBT_0536"/>
<proteinExistence type="inferred from homology"/>
<keyword evidence="11 16" id="KW-0239">DNA-directed DNA polymerase</keyword>
<dbReference type="Gene3D" id="3.30.420.10">
    <property type="entry name" value="Ribonuclease H-like superfamily/Ribonuclease H"/>
    <property type="match status" value="1"/>
</dbReference>
<evidence type="ECO:0000256" key="16">
    <source>
        <dbReference type="RuleBase" id="RU004460"/>
    </source>
</evidence>
<evidence type="ECO:0000256" key="2">
    <source>
        <dbReference type="ARBA" id="ARBA00012417"/>
    </source>
</evidence>
<dbReference type="OrthoDB" id="9806424at2"/>
<gene>
    <name evidence="16" type="primary">polA</name>
    <name evidence="20" type="ORF">DBT_0536</name>
</gene>
<dbReference type="SMART" id="SM00279">
    <property type="entry name" value="HhH2"/>
    <property type="match status" value="1"/>
</dbReference>
<keyword evidence="7" id="KW-0540">Nuclease</keyword>
<dbReference type="RefSeq" id="WP_067616115.1">
    <property type="nucleotide sequence ID" value="NZ_MAGO01000002.1"/>
</dbReference>
<evidence type="ECO:0000256" key="4">
    <source>
        <dbReference type="ARBA" id="ARBA00022679"/>
    </source>
</evidence>
<sequence>MKKGPEELFIIDGSSYLYRGYFAIRQNLTTSSGFPTKAIFNVTNMILKVLREKDPGYCVVVWDAKGPNFRHELYPQYKANRPPMPEDLVIQVPYVKEIVEALGIPQIEIEKVEADDSIATICKGLKGVKKVIVSGDKDLVQLVDDECVIWDPMKDDWIDKKAVLERFGVEPEKLLDVQTLSGDTADNIPGVKGIGPKKALKLIQDFGSVEELLQRIDELPKGKLKDNLKLEQENIPVYKALVGLKTDVPIDLDLKKFERRPWDIDRLKELFEKFEFQKFLNDLIPKKKIEYDDYELALDHSKLDEIKELIQRAKEVVIDTETDSENPIGARLIGISIAISPPKAYYIPIAHKEETRNLSLETVKSVLGPIFKDENIKKIGQNIKFDIIVLRSSGFQVHGVYGDTMVASYLLDPSRRQHNLETLAKEYLGHQMISFKELMRGRKFKDFSEVSIEEAMRYSCEDVHVTFLLKDILFKRLQDAGLMELFHKVEIPLINVLAHMEQVGILIDQKGAKELSKEFDSKISELEKKIHDLAGIKFNINSHQQLQKVLFERLGLTSKKKTKKKTGYSTDTEVLQELREEHPICDLLLEYRNLSKLKSTYLDGLLKMINPRTNRIHTSYNQTVTATGRLSSSNPNLQNIPIRTEDGLRIRSLFIADEGKLFLSSDYSQIDLRVLAHYSKDKALIEAFLKGEDIHTKTASEIFDVHPAFVTPEMRRMAKTVNFGIIYGMSPYGLSKELGIDRSKAKTFIQKYFEKYPGVKQYMDKAIETARKQGFVTTILDRRRFIPEINSPLKHVREFAERTAINTPIQGSAADIIKLAMIRAHEFIEKRQLRARLILQVHDELVFEVPEDEIEILKEEVKKIMEGAVKLDVPLIANIGIGKNWAEAKA</sequence>
<dbReference type="PANTHER" id="PTHR10133:SF27">
    <property type="entry name" value="DNA POLYMERASE NU"/>
    <property type="match status" value="1"/>
</dbReference>
<evidence type="ECO:0000256" key="6">
    <source>
        <dbReference type="ARBA" id="ARBA00022705"/>
    </source>
</evidence>
<evidence type="ECO:0000259" key="19">
    <source>
        <dbReference type="SMART" id="SM00482"/>
    </source>
</evidence>
<dbReference type="SMART" id="SM00474">
    <property type="entry name" value="35EXOc"/>
    <property type="match status" value="1"/>
</dbReference>
<dbReference type="CDD" id="cd09898">
    <property type="entry name" value="H3TH_53EXO"/>
    <property type="match status" value="1"/>
</dbReference>
<dbReference type="PRINTS" id="PR00868">
    <property type="entry name" value="DNAPOLI"/>
</dbReference>
<dbReference type="InterPro" id="IPR019760">
    <property type="entry name" value="DNA-dir_DNA_pol_A_CS"/>
</dbReference>
<dbReference type="Pfam" id="PF00476">
    <property type="entry name" value="DNA_pol_A"/>
    <property type="match status" value="1"/>
</dbReference>
<dbReference type="EMBL" id="MAGO01000002">
    <property type="protein sequence ID" value="OCC16074.1"/>
    <property type="molecule type" value="Genomic_DNA"/>
</dbReference>
<dbReference type="SUPFAM" id="SSF88723">
    <property type="entry name" value="PIN domain-like"/>
    <property type="match status" value="1"/>
</dbReference>
<dbReference type="InterPro" id="IPR002421">
    <property type="entry name" value="5-3_exonuclease"/>
</dbReference>
<dbReference type="Pfam" id="PF01367">
    <property type="entry name" value="5_3_exonuc"/>
    <property type="match status" value="1"/>
</dbReference>
<dbReference type="CDD" id="cd06139">
    <property type="entry name" value="DNA_polA_I_Ecoli_like_exo"/>
    <property type="match status" value="1"/>
</dbReference>
<dbReference type="InterPro" id="IPR043502">
    <property type="entry name" value="DNA/RNA_pol_sf"/>
</dbReference>
<dbReference type="InterPro" id="IPR020046">
    <property type="entry name" value="5-3_exonucl_a-hlix_arch_N"/>
</dbReference>
<dbReference type="PROSITE" id="PS00447">
    <property type="entry name" value="DNA_POLYMERASE_A"/>
    <property type="match status" value="1"/>
</dbReference>
<evidence type="ECO:0000256" key="10">
    <source>
        <dbReference type="ARBA" id="ARBA00022839"/>
    </source>
</evidence>
<dbReference type="GO" id="GO:0003887">
    <property type="term" value="F:DNA-directed DNA polymerase activity"/>
    <property type="evidence" value="ECO:0007669"/>
    <property type="project" value="UniProtKB-UniRule"/>
</dbReference>
<organism evidence="20 21">
    <name type="scientific">Dissulfuribacter thermophilus</name>
    <dbReference type="NCBI Taxonomy" id="1156395"/>
    <lineage>
        <taxon>Bacteria</taxon>
        <taxon>Pseudomonadati</taxon>
        <taxon>Thermodesulfobacteriota</taxon>
        <taxon>Dissulfuribacteria</taxon>
        <taxon>Dissulfuribacterales</taxon>
        <taxon>Dissulfuribacteraceae</taxon>
        <taxon>Dissulfuribacter</taxon>
    </lineage>
</organism>
<keyword evidence="8 16" id="KW-0227">DNA damage</keyword>
<dbReference type="CDD" id="cd09859">
    <property type="entry name" value="PIN_53EXO"/>
    <property type="match status" value="1"/>
</dbReference>
<dbReference type="InterPro" id="IPR002562">
    <property type="entry name" value="3'-5'_exonuclease_dom"/>
</dbReference>
<dbReference type="GO" id="GO:0008408">
    <property type="term" value="F:3'-5' exonuclease activity"/>
    <property type="evidence" value="ECO:0007669"/>
    <property type="project" value="UniProtKB-UniRule"/>
</dbReference>
<dbReference type="EC" id="2.7.7.7" evidence="2 15"/>
<evidence type="ECO:0000256" key="15">
    <source>
        <dbReference type="NCBIfam" id="TIGR00593"/>
    </source>
</evidence>
<name>A0A1B9F893_9BACT</name>
<feature type="domain" description="3'-5' exonuclease" evidence="17">
    <location>
        <begin position="294"/>
        <end position="478"/>
    </location>
</feature>
<feature type="domain" description="5'-3' exonuclease" evidence="18">
    <location>
        <begin position="4"/>
        <end position="260"/>
    </location>
</feature>
<dbReference type="Gene3D" id="1.20.1060.10">
    <property type="entry name" value="Taq DNA Polymerase, Chain T, domain 4"/>
    <property type="match status" value="1"/>
</dbReference>
<feature type="domain" description="DNA-directed DNA polymerase family A palm" evidence="19">
    <location>
        <begin position="647"/>
        <end position="853"/>
    </location>
</feature>
<keyword evidence="10 16" id="KW-0269">Exonuclease</keyword>
<dbReference type="SUPFAM" id="SSF53098">
    <property type="entry name" value="Ribonuclease H-like"/>
    <property type="match status" value="1"/>
</dbReference>
<evidence type="ECO:0000256" key="5">
    <source>
        <dbReference type="ARBA" id="ARBA00022695"/>
    </source>
</evidence>
<dbReference type="GO" id="GO:0008409">
    <property type="term" value="F:5'-3' exonuclease activity"/>
    <property type="evidence" value="ECO:0007669"/>
    <property type="project" value="UniProtKB-UniRule"/>
</dbReference>
<dbReference type="InterPro" id="IPR012337">
    <property type="entry name" value="RNaseH-like_sf"/>
</dbReference>
<dbReference type="PATRIC" id="fig|1156395.6.peg.545"/>
<dbReference type="InterPro" id="IPR020045">
    <property type="entry name" value="DNA_polI_H3TH"/>
</dbReference>
<dbReference type="NCBIfam" id="NF004397">
    <property type="entry name" value="PRK05755.1"/>
    <property type="match status" value="1"/>
</dbReference>
<evidence type="ECO:0000256" key="1">
    <source>
        <dbReference type="ARBA" id="ARBA00007705"/>
    </source>
</evidence>
<dbReference type="InterPro" id="IPR001098">
    <property type="entry name" value="DNA-dir_DNA_pol_A_palm_dom"/>
</dbReference>
<dbReference type="InterPro" id="IPR002298">
    <property type="entry name" value="DNA_polymerase_A"/>
</dbReference>
<evidence type="ECO:0000259" key="17">
    <source>
        <dbReference type="SMART" id="SM00474"/>
    </source>
</evidence>
<keyword evidence="6 16" id="KW-0235">DNA replication</keyword>
<dbReference type="Pfam" id="PF01612">
    <property type="entry name" value="DNA_pol_A_exo1"/>
    <property type="match status" value="1"/>
</dbReference>
<dbReference type="Pfam" id="PF02739">
    <property type="entry name" value="5_3_exonuc_N"/>
    <property type="match status" value="1"/>
</dbReference>
<evidence type="ECO:0000256" key="3">
    <source>
        <dbReference type="ARBA" id="ARBA00020311"/>
    </source>
</evidence>
<keyword evidence="21" id="KW-1185">Reference proteome</keyword>